<dbReference type="EMBL" id="APRN01000036">
    <property type="protein sequence ID" value="ENX58411.1"/>
    <property type="molecule type" value="Genomic_DNA"/>
</dbReference>
<name>N9SUQ5_9GAMM</name>
<sequence>MMKEGVFYVLIFINILVGFSKGYKIEPNELPNARVGELYQQSLIITGGKVVDKYFHLKTNLPNDIGVVIEPSNELDGYNNINIKGTPKYSGKYSIEISTGFYGKGDDELSETYDFIISE</sequence>
<evidence type="ECO:0000313" key="2">
    <source>
        <dbReference type="Proteomes" id="UP000013084"/>
    </source>
</evidence>
<dbReference type="PATRIC" id="fig|1217700.3.peg.2734"/>
<comment type="caution">
    <text evidence="1">The sequence shown here is derived from an EMBL/GenBank/DDBJ whole genome shotgun (WGS) entry which is preliminary data.</text>
</comment>
<dbReference type="AlphaFoldDB" id="N9SUQ5"/>
<organism evidence="1 2">
    <name type="scientific">Acinetobacter higginsii</name>
    <dbReference type="NCBI Taxonomy" id="70347"/>
    <lineage>
        <taxon>Bacteria</taxon>
        <taxon>Pseudomonadati</taxon>
        <taxon>Pseudomonadota</taxon>
        <taxon>Gammaproteobacteria</taxon>
        <taxon>Moraxellales</taxon>
        <taxon>Moraxellaceae</taxon>
        <taxon>Acinetobacter</taxon>
    </lineage>
</organism>
<dbReference type="OrthoDB" id="6691403at2"/>
<protein>
    <submittedName>
        <fullName evidence="1">Uncharacterized protein</fullName>
    </submittedName>
</protein>
<accession>N9SUQ5</accession>
<reference evidence="1 2" key="1">
    <citation type="submission" date="2013-02" db="EMBL/GenBank/DDBJ databases">
        <title>The Genome Sequence of Acinetobacter sp. CIP 70.18.</title>
        <authorList>
            <consortium name="The Broad Institute Genome Sequencing Platform"/>
            <consortium name="The Broad Institute Genome Sequencing Center for Infectious Disease"/>
            <person name="Cerqueira G."/>
            <person name="Feldgarden M."/>
            <person name="Courvalin P."/>
            <person name="Perichon B."/>
            <person name="Grillot-Courvalin C."/>
            <person name="Clermont D."/>
            <person name="Rocha E."/>
            <person name="Yoon E.-J."/>
            <person name="Nemec A."/>
            <person name="Walker B."/>
            <person name="Young S.K."/>
            <person name="Zeng Q."/>
            <person name="Gargeya S."/>
            <person name="Fitzgerald M."/>
            <person name="Haas B."/>
            <person name="Abouelleil A."/>
            <person name="Alvarado L."/>
            <person name="Arachchi H.M."/>
            <person name="Berlin A.M."/>
            <person name="Chapman S.B."/>
            <person name="Dewar J."/>
            <person name="Goldberg J."/>
            <person name="Griggs A."/>
            <person name="Gujja S."/>
            <person name="Hansen M."/>
            <person name="Howarth C."/>
            <person name="Imamovic A."/>
            <person name="Larimer J."/>
            <person name="McCowan C."/>
            <person name="Murphy C."/>
            <person name="Neiman D."/>
            <person name="Pearson M."/>
            <person name="Priest M."/>
            <person name="Roberts A."/>
            <person name="Saif S."/>
            <person name="Shea T."/>
            <person name="Sisk P."/>
            <person name="Sykes S."/>
            <person name="Wortman J."/>
            <person name="Nusbaum C."/>
            <person name="Birren B."/>
        </authorList>
    </citation>
    <scope>NUCLEOTIDE SEQUENCE [LARGE SCALE GENOMIC DNA]</scope>
    <source>
        <strain evidence="1 2">CIP 70.18</strain>
    </source>
</reference>
<dbReference type="Proteomes" id="UP000013084">
    <property type="component" value="Unassembled WGS sequence"/>
</dbReference>
<proteinExistence type="predicted"/>
<evidence type="ECO:0000313" key="1">
    <source>
        <dbReference type="EMBL" id="ENX58411.1"/>
    </source>
</evidence>
<gene>
    <name evidence="1" type="ORF">F902_02811</name>
</gene>
<dbReference type="HOGENOM" id="CLU_152358_0_0_6"/>
<keyword evidence="2" id="KW-1185">Reference proteome</keyword>